<evidence type="ECO:0000256" key="2">
    <source>
        <dbReference type="ARBA" id="ARBA00006610"/>
    </source>
</evidence>
<feature type="compositionally biased region" description="Basic and acidic residues" evidence="5">
    <location>
        <begin position="269"/>
        <end position="279"/>
    </location>
</feature>
<evidence type="ECO:0000259" key="6">
    <source>
        <dbReference type="PROSITE" id="PS51385"/>
    </source>
</evidence>
<dbReference type="SMART" id="SM01199">
    <property type="entry name" value="FDF"/>
    <property type="match status" value="1"/>
</dbReference>
<evidence type="ECO:0000256" key="3">
    <source>
        <dbReference type="ARBA" id="ARBA00015797"/>
    </source>
</evidence>
<reference evidence="8" key="1">
    <citation type="journal article" date="2020" name="Stud. Mycol.">
        <title>101 Dothideomycetes genomes: a test case for predicting lifestyles and emergence of pathogens.</title>
        <authorList>
            <person name="Haridas S."/>
            <person name="Albert R."/>
            <person name="Binder M."/>
            <person name="Bloem J."/>
            <person name="Labutti K."/>
            <person name="Salamov A."/>
            <person name="Andreopoulos B."/>
            <person name="Baker S."/>
            <person name="Barry K."/>
            <person name="Bills G."/>
            <person name="Bluhm B."/>
            <person name="Cannon C."/>
            <person name="Castanera R."/>
            <person name="Culley D."/>
            <person name="Daum C."/>
            <person name="Ezra D."/>
            <person name="Gonzalez J."/>
            <person name="Henrissat B."/>
            <person name="Kuo A."/>
            <person name="Liang C."/>
            <person name="Lipzen A."/>
            <person name="Lutzoni F."/>
            <person name="Magnuson J."/>
            <person name="Mondo S."/>
            <person name="Nolan M."/>
            <person name="Ohm R."/>
            <person name="Pangilinan J."/>
            <person name="Park H.-J."/>
            <person name="Ramirez L."/>
            <person name="Alfaro M."/>
            <person name="Sun H."/>
            <person name="Tritt A."/>
            <person name="Yoshinaga Y."/>
            <person name="Zwiers L.-H."/>
            <person name="Turgeon B."/>
            <person name="Goodwin S."/>
            <person name="Spatafora J."/>
            <person name="Crous P."/>
            <person name="Grigoriev I."/>
        </authorList>
    </citation>
    <scope>NUCLEOTIDE SEQUENCE</scope>
    <source>
        <strain evidence="8">CBS 260.36</strain>
    </source>
</reference>
<gene>
    <name evidence="8" type="ORF">K461DRAFT_263633</name>
</gene>
<dbReference type="InterPro" id="IPR019050">
    <property type="entry name" value="FDF_dom"/>
</dbReference>
<name>A0A9P4MJ17_9PEZI</name>
<dbReference type="GO" id="GO:0031087">
    <property type="term" value="P:deadenylation-independent decapping of nuclear-transcribed mRNA"/>
    <property type="evidence" value="ECO:0007669"/>
    <property type="project" value="TreeGrafter"/>
</dbReference>
<feature type="compositionally biased region" description="Low complexity" evidence="5">
    <location>
        <begin position="331"/>
        <end position="344"/>
    </location>
</feature>
<proteinExistence type="inferred from homology"/>
<dbReference type="GO" id="GO:0033962">
    <property type="term" value="P:P-body assembly"/>
    <property type="evidence" value="ECO:0007669"/>
    <property type="project" value="TreeGrafter"/>
</dbReference>
<comment type="caution">
    <text evidence="8">The sequence shown here is derived from an EMBL/GenBank/DDBJ whole genome shotgun (WGS) entry which is preliminary data.</text>
</comment>
<dbReference type="Pfam" id="PF09532">
    <property type="entry name" value="FDF"/>
    <property type="match status" value="1"/>
</dbReference>
<evidence type="ECO:0000313" key="9">
    <source>
        <dbReference type="Proteomes" id="UP000799439"/>
    </source>
</evidence>
<feature type="domain" description="YjeF N-terminal" evidence="6">
    <location>
        <begin position="466"/>
        <end position="717"/>
    </location>
</feature>
<feature type="region of interest" description="Disordered" evidence="5">
    <location>
        <begin position="505"/>
        <end position="526"/>
    </location>
</feature>
<feature type="compositionally biased region" description="Basic and acidic residues" evidence="5">
    <location>
        <begin position="345"/>
        <end position="395"/>
    </location>
</feature>
<dbReference type="EMBL" id="ML996081">
    <property type="protein sequence ID" value="KAF2156600.1"/>
    <property type="molecule type" value="Genomic_DNA"/>
</dbReference>
<dbReference type="InterPro" id="IPR036652">
    <property type="entry name" value="YjeF_N_dom_sf"/>
</dbReference>
<feature type="compositionally biased region" description="Low complexity" evidence="5">
    <location>
        <begin position="515"/>
        <end position="525"/>
    </location>
</feature>
<evidence type="ECO:0000313" key="8">
    <source>
        <dbReference type="EMBL" id="KAF2156600.1"/>
    </source>
</evidence>
<keyword evidence="9" id="KW-1185">Reference proteome</keyword>
<feature type="compositionally biased region" description="Low complexity" evidence="5">
    <location>
        <begin position="426"/>
        <end position="440"/>
    </location>
</feature>
<dbReference type="Pfam" id="PF03853">
    <property type="entry name" value="YjeF_N"/>
    <property type="match status" value="1"/>
</dbReference>
<sequence>MADPFIGMTVRVKLKQPPSALSSIIGRVVNIHDQQLILDNVVFPETGQTVPSWAIPSFHIADLEVIDSSIRQPQPQYADPAILSFQKPNPGLTISTNNYSVPGPAILTPAKELPAEAVVAPVSATPSRTPSDFASAKTRKQAKATHQSGEPQSTVKKSKGWRQTPLLEETSQSIPAVDTPPSQSQPPPSGSTTQPTSVLETPLKQPKGKSAGTGKGKKQSRRAREEQQALQDGWATEVATDVQDMGDFDFEANLSKFDKKAVFDEIRNDDMTADEDRLVSHNRARPGTYGGKNLHPTEMVLSPQTKPTDDDADIQSDSYIPDVNLADGRVSRQSLQSRSRTKLSSGREGEREGGRYGEIEEDRDGEREGRRNGRQEGDRKGGQNGRRDGNREGGIEGRSFSGATDERSLSRALRNVPSHQRPLNASVLSSTSFNRSNSSLRNAQAHFDPQPHLRLQNGRHCPTTASERLNKLAENYGRRPGLSNESLVELTAQAIAQAICRSTARLQDPSRRNSRSSVAAGAGASTHDPKPVVVILAGNHTRGAHAIAAARHLYGRGYKLLVSCTDFSHPTCWHPLYSQQLGLLQSLGRKAFARLDSWPTISAQIKKLHSPPALIVDALLEGISYGAIDDVQKAIETREVIDWCNRSRAQVISIACPSGYDERSGETTVVEGEPVAVKPDRVLALGGVLQGVFDALVDGEKWSLSLLDIGLSSVMRNEEMVRFGGEWHVDLEFNNGD</sequence>
<dbReference type="PANTHER" id="PTHR13612:SF0">
    <property type="entry name" value="ENHANCER OF MRNA-DECAPPING PROTEIN 3"/>
    <property type="match status" value="1"/>
</dbReference>
<feature type="region of interest" description="Disordered" evidence="5">
    <location>
        <begin position="269"/>
        <end position="440"/>
    </location>
</feature>
<comment type="similarity">
    <text evidence="2">Belongs to the EDC3 family.</text>
</comment>
<evidence type="ECO:0000256" key="4">
    <source>
        <dbReference type="ARBA" id="ARBA00022490"/>
    </source>
</evidence>
<accession>A0A9P4MJ17</accession>
<comment type="subcellular location">
    <subcellularLocation>
        <location evidence="1">Cytoplasm</location>
        <location evidence="1">P-body</location>
    </subcellularLocation>
</comment>
<evidence type="ECO:0000256" key="5">
    <source>
        <dbReference type="SAM" id="MobiDB-lite"/>
    </source>
</evidence>
<keyword evidence="4" id="KW-0963">Cytoplasm</keyword>
<evidence type="ECO:0000259" key="7">
    <source>
        <dbReference type="PROSITE" id="PS51512"/>
    </source>
</evidence>
<protein>
    <recommendedName>
        <fullName evidence="3">Enhancer of mRNA-decapping protein 3</fullName>
    </recommendedName>
</protein>
<dbReference type="PROSITE" id="PS51512">
    <property type="entry name" value="DFDF"/>
    <property type="match status" value="1"/>
</dbReference>
<dbReference type="InterPro" id="IPR004443">
    <property type="entry name" value="YjeF_N_dom"/>
</dbReference>
<dbReference type="OrthoDB" id="10030313at2759"/>
<dbReference type="GO" id="GO:0003729">
    <property type="term" value="F:mRNA binding"/>
    <property type="evidence" value="ECO:0007669"/>
    <property type="project" value="TreeGrafter"/>
</dbReference>
<dbReference type="GO" id="GO:0000932">
    <property type="term" value="C:P-body"/>
    <property type="evidence" value="ECO:0007669"/>
    <property type="project" value="UniProtKB-SubCell"/>
</dbReference>
<dbReference type="PANTHER" id="PTHR13612">
    <property type="entry name" value="ENHANCER OF MRNA-DECAPPING PROTEIN 3"/>
    <property type="match status" value="1"/>
</dbReference>
<dbReference type="InterPro" id="IPR025762">
    <property type="entry name" value="DFDF"/>
</dbReference>
<feature type="domain" description="DFDF" evidence="7">
    <location>
        <begin position="236"/>
        <end position="272"/>
    </location>
</feature>
<feature type="region of interest" description="Disordered" evidence="5">
    <location>
        <begin position="121"/>
        <end position="235"/>
    </location>
</feature>
<dbReference type="SUPFAM" id="SSF64153">
    <property type="entry name" value="YjeF N-terminal domain-like"/>
    <property type="match status" value="1"/>
</dbReference>
<evidence type="ECO:0000256" key="1">
    <source>
        <dbReference type="ARBA" id="ARBA00004201"/>
    </source>
</evidence>
<organism evidence="8 9">
    <name type="scientific">Myriangium duriaei CBS 260.36</name>
    <dbReference type="NCBI Taxonomy" id="1168546"/>
    <lineage>
        <taxon>Eukaryota</taxon>
        <taxon>Fungi</taxon>
        <taxon>Dikarya</taxon>
        <taxon>Ascomycota</taxon>
        <taxon>Pezizomycotina</taxon>
        <taxon>Dothideomycetes</taxon>
        <taxon>Dothideomycetidae</taxon>
        <taxon>Myriangiales</taxon>
        <taxon>Myriangiaceae</taxon>
        <taxon>Myriangium</taxon>
    </lineage>
</organism>
<dbReference type="Proteomes" id="UP000799439">
    <property type="component" value="Unassembled WGS sequence"/>
</dbReference>
<dbReference type="PROSITE" id="PS51385">
    <property type="entry name" value="YJEF_N"/>
    <property type="match status" value="1"/>
</dbReference>
<feature type="compositionally biased region" description="Polar residues" evidence="5">
    <location>
        <begin position="144"/>
        <end position="155"/>
    </location>
</feature>
<dbReference type="Gene3D" id="3.40.50.10260">
    <property type="entry name" value="YjeF N-terminal domain"/>
    <property type="match status" value="1"/>
</dbReference>
<dbReference type="AlphaFoldDB" id="A0A9P4MJ17"/>